<evidence type="ECO:0000256" key="1">
    <source>
        <dbReference type="SAM" id="Phobius"/>
    </source>
</evidence>
<accession>A0A644URW1</accession>
<sequence length="312" mass="34875">MKYHLMITYINMRTIMLYFITIIVVTMFYSCRYCDEERSPDIAAVWKNGVRQKLTDVNYSTRANSIYVAGNDVYVAGNEGYEDLAMLWINGVAQTLQGGKNATSVFVSGEDVYVVGFVRSSSFVPMLWKNGIEHHFTDDSGLYYPAVYVYENNVYVAWRNKVWENEEIKYILTGTVNSIYVFGGDIYVAGTEKGKATLWKNGVAQTLPGGSNANSVFVSNNDVYVVGGNKLWKNGIEQILTGASGSATSVFVSGNDVYVTTEYSVLKNGRVIQNATTSEYFPSFTEYYSSIFVSNNDVYVAGDYNISMRVCD</sequence>
<gene>
    <name evidence="2" type="ORF">SDC9_27730</name>
</gene>
<reference evidence="2" key="1">
    <citation type="submission" date="2019-08" db="EMBL/GenBank/DDBJ databases">
        <authorList>
            <person name="Kucharzyk K."/>
            <person name="Murdoch R.W."/>
            <person name="Higgins S."/>
            <person name="Loffler F."/>
        </authorList>
    </citation>
    <scope>NUCLEOTIDE SEQUENCE</scope>
</reference>
<proteinExistence type="predicted"/>
<keyword evidence="1" id="KW-1133">Transmembrane helix</keyword>
<evidence type="ECO:0000313" key="2">
    <source>
        <dbReference type="EMBL" id="MPL81800.1"/>
    </source>
</evidence>
<comment type="caution">
    <text evidence="2">The sequence shown here is derived from an EMBL/GenBank/DDBJ whole genome shotgun (WGS) entry which is preliminary data.</text>
</comment>
<keyword evidence="1" id="KW-0812">Transmembrane</keyword>
<evidence type="ECO:0008006" key="3">
    <source>
        <dbReference type="Google" id="ProtNLM"/>
    </source>
</evidence>
<protein>
    <recommendedName>
        <fullName evidence="3">Outer membrane protein assembly factor BamB</fullName>
    </recommendedName>
</protein>
<keyword evidence="1" id="KW-0472">Membrane</keyword>
<dbReference type="SUPFAM" id="SSF50965">
    <property type="entry name" value="Galactose oxidase, central domain"/>
    <property type="match status" value="1"/>
</dbReference>
<name>A0A644URW1_9ZZZZ</name>
<dbReference type="EMBL" id="VSSQ01000155">
    <property type="protein sequence ID" value="MPL81800.1"/>
    <property type="molecule type" value="Genomic_DNA"/>
</dbReference>
<dbReference type="PROSITE" id="PS51257">
    <property type="entry name" value="PROKAR_LIPOPROTEIN"/>
    <property type="match status" value="1"/>
</dbReference>
<dbReference type="AlphaFoldDB" id="A0A644URW1"/>
<feature type="transmembrane region" description="Helical" evidence="1">
    <location>
        <begin position="12"/>
        <end position="30"/>
    </location>
</feature>
<dbReference type="InterPro" id="IPR011043">
    <property type="entry name" value="Gal_Oxase/kelch_b-propeller"/>
</dbReference>
<organism evidence="2">
    <name type="scientific">bioreactor metagenome</name>
    <dbReference type="NCBI Taxonomy" id="1076179"/>
    <lineage>
        <taxon>unclassified sequences</taxon>
        <taxon>metagenomes</taxon>
        <taxon>ecological metagenomes</taxon>
    </lineage>
</organism>